<sequence length="439" mass="47219">MRDETREALRAAADLVAGLPLPEAAMEAAWRLLRGLGAGEAQVREPDDDFAALLRAAARLDRLFELPVPDAPGLGCFGAQVSSAAFGALHDARTSVSGVGSDRLTAFRACVAEAVEFVSQFEIAGETRAQPADETLTSIEEECAPLWPLLGTAEPRTGDDIAALRLADGVWVRLPAVLCWRRAQGRFANGLGFAMGLGVAAGRNAQDADCRAILEWIERDAVALWWRGGRRGRAVPLEELLSGETGARLTRYRAGVQGRRTWFLDLTGEIGVPVAAALSVDRQGQGFCYGFAARATPDAARLAALEELMQIELADRVVAAKRQEGGEEALNDMDRRHLRRSTQVAGDWPILHPGGFALPQAPPLPEEPEALLPAVVDRLAGQGFAVHRVDLTRQDIGIYVSRMLITGLQPDPSDVVLERLATQRRSGGDDAAAERVALY</sequence>
<gene>
    <name evidence="2" type="ORF">H1W37_04075</name>
</gene>
<organism evidence="2 3">
    <name type="scientific">Stappia taiwanensis</name>
    <dbReference type="NCBI Taxonomy" id="992267"/>
    <lineage>
        <taxon>Bacteria</taxon>
        <taxon>Pseudomonadati</taxon>
        <taxon>Pseudomonadota</taxon>
        <taxon>Alphaproteobacteria</taxon>
        <taxon>Hyphomicrobiales</taxon>
        <taxon>Stappiaceae</taxon>
        <taxon>Stappia</taxon>
    </lineage>
</organism>
<name>A0A838XUR9_9HYPH</name>
<proteinExistence type="predicted"/>
<accession>A0A838XUR9</accession>
<protein>
    <submittedName>
        <fullName evidence="2">YcaO-like family protein</fullName>
    </submittedName>
</protein>
<evidence type="ECO:0000313" key="3">
    <source>
        <dbReference type="Proteomes" id="UP000559404"/>
    </source>
</evidence>
<dbReference type="PROSITE" id="PS51664">
    <property type="entry name" value="YCAO"/>
    <property type="match status" value="1"/>
</dbReference>
<reference evidence="2 3" key="1">
    <citation type="submission" date="2020-07" db="EMBL/GenBank/DDBJ databases">
        <authorList>
            <person name="Li M."/>
        </authorList>
    </citation>
    <scope>NUCLEOTIDE SEQUENCE [LARGE SCALE GENOMIC DNA]</scope>
    <source>
        <strain evidence="2 3">DSM 23284</strain>
    </source>
</reference>
<dbReference type="Proteomes" id="UP000559404">
    <property type="component" value="Unassembled WGS sequence"/>
</dbReference>
<dbReference type="RefSeq" id="WP_181759016.1">
    <property type="nucleotide sequence ID" value="NZ_BMCR01000004.1"/>
</dbReference>
<evidence type="ECO:0000313" key="2">
    <source>
        <dbReference type="EMBL" id="MBA4610814.1"/>
    </source>
</evidence>
<reference evidence="2 3" key="2">
    <citation type="submission" date="2020-08" db="EMBL/GenBank/DDBJ databases">
        <title>Stappia taiwanensis sp. nov., isolated from a coastal thermal spring.</title>
        <authorList>
            <person name="Kampfer P."/>
        </authorList>
    </citation>
    <scope>NUCLEOTIDE SEQUENCE [LARGE SCALE GENOMIC DNA]</scope>
    <source>
        <strain evidence="2 3">DSM 23284</strain>
    </source>
</reference>
<comment type="caution">
    <text evidence="2">The sequence shown here is derived from an EMBL/GenBank/DDBJ whole genome shotgun (WGS) entry which is preliminary data.</text>
</comment>
<keyword evidence="3" id="KW-1185">Reference proteome</keyword>
<dbReference type="EMBL" id="JACEON010000003">
    <property type="protein sequence ID" value="MBA4610814.1"/>
    <property type="molecule type" value="Genomic_DNA"/>
</dbReference>
<dbReference type="AlphaFoldDB" id="A0A838XUR9"/>
<feature type="domain" description="YcaO" evidence="1">
    <location>
        <begin position="98"/>
        <end position="439"/>
    </location>
</feature>
<dbReference type="InterPro" id="IPR003776">
    <property type="entry name" value="YcaO-like_dom"/>
</dbReference>
<dbReference type="PANTHER" id="PTHR37809:SF1">
    <property type="entry name" value="RIBOSOMAL PROTEIN S12 METHYLTHIOTRANSFERASE ACCESSORY FACTOR YCAO"/>
    <property type="match status" value="1"/>
</dbReference>
<dbReference type="Pfam" id="PF02624">
    <property type="entry name" value="YcaO"/>
    <property type="match status" value="1"/>
</dbReference>
<dbReference type="Gene3D" id="3.30.1330.230">
    <property type="match status" value="1"/>
</dbReference>
<evidence type="ECO:0000259" key="1">
    <source>
        <dbReference type="PROSITE" id="PS51664"/>
    </source>
</evidence>
<dbReference type="PANTHER" id="PTHR37809">
    <property type="entry name" value="RIBOSOMAL PROTEIN S12 METHYLTHIOTRANSFERASE ACCESSORY FACTOR YCAO"/>
    <property type="match status" value="1"/>
</dbReference>